<evidence type="ECO:0000313" key="3">
    <source>
        <dbReference type="Proteomes" id="UP000629098"/>
    </source>
</evidence>
<accession>A0A8J6XYD3</accession>
<name>A0A8J6XYD3_9CYAN</name>
<keyword evidence="3" id="KW-1185">Reference proteome</keyword>
<sequence>MTTEQKERVSMQLILSSLKQVFCQTIFIVCLMVFMSLSTVFSFQQPSFAVTSATNQLTPQEKIDRAYEYNQAAGFREEQRQKAYEQAIKDSETPQTLEKAYERNVKASKLENQEPNIIEKAQELIEDVTGK</sequence>
<evidence type="ECO:0000256" key="1">
    <source>
        <dbReference type="SAM" id="Phobius"/>
    </source>
</evidence>
<protein>
    <submittedName>
        <fullName evidence="2">Uncharacterized protein</fullName>
    </submittedName>
</protein>
<dbReference type="AlphaFoldDB" id="A0A8J6XYD3"/>
<comment type="caution">
    <text evidence="2">The sequence shown here is derived from an EMBL/GenBank/DDBJ whole genome shotgun (WGS) entry which is preliminary data.</text>
</comment>
<feature type="transmembrane region" description="Helical" evidence="1">
    <location>
        <begin position="21"/>
        <end position="43"/>
    </location>
</feature>
<keyword evidence="1" id="KW-0812">Transmembrane</keyword>
<reference evidence="2" key="1">
    <citation type="submission" date="2020-09" db="EMBL/GenBank/DDBJ databases">
        <title>Iningainema tapete sp. nov. (Scytonemataceae, Cyanobacteria) from greenhouses in central Florida (USA) produces two types of nodularin with biosynthetic potential for microcystin-LR and anabaenopeptins.</title>
        <authorList>
            <person name="Berthold D.E."/>
            <person name="Lefler F.W."/>
            <person name="Huang I.-S."/>
            <person name="Abdulla H."/>
            <person name="Zimba P.V."/>
            <person name="Laughinghouse H.D. IV."/>
        </authorList>
    </citation>
    <scope>NUCLEOTIDE SEQUENCE</scope>
    <source>
        <strain evidence="2">BLCCT55</strain>
    </source>
</reference>
<proteinExistence type="predicted"/>
<keyword evidence="1" id="KW-1133">Transmembrane helix</keyword>
<keyword evidence="1" id="KW-0472">Membrane</keyword>
<dbReference type="Proteomes" id="UP000629098">
    <property type="component" value="Unassembled WGS sequence"/>
</dbReference>
<organism evidence="2 3">
    <name type="scientific">Iningainema tapete BLCC-T55</name>
    <dbReference type="NCBI Taxonomy" id="2748662"/>
    <lineage>
        <taxon>Bacteria</taxon>
        <taxon>Bacillati</taxon>
        <taxon>Cyanobacteriota</taxon>
        <taxon>Cyanophyceae</taxon>
        <taxon>Nostocales</taxon>
        <taxon>Scytonemataceae</taxon>
        <taxon>Iningainema tapete</taxon>
    </lineage>
</organism>
<evidence type="ECO:0000313" key="2">
    <source>
        <dbReference type="EMBL" id="MBD2775333.1"/>
    </source>
</evidence>
<gene>
    <name evidence="2" type="ORF">ICL16_25550</name>
</gene>
<dbReference type="EMBL" id="JACXAE010000078">
    <property type="protein sequence ID" value="MBD2775333.1"/>
    <property type="molecule type" value="Genomic_DNA"/>
</dbReference>